<organism evidence="1 2">
    <name type="scientific">Danionella cerebrum</name>
    <dbReference type="NCBI Taxonomy" id="2873325"/>
    <lineage>
        <taxon>Eukaryota</taxon>
        <taxon>Metazoa</taxon>
        <taxon>Chordata</taxon>
        <taxon>Craniata</taxon>
        <taxon>Vertebrata</taxon>
        <taxon>Euteleostomi</taxon>
        <taxon>Actinopterygii</taxon>
        <taxon>Neopterygii</taxon>
        <taxon>Teleostei</taxon>
        <taxon>Ostariophysi</taxon>
        <taxon>Cypriniformes</taxon>
        <taxon>Danionidae</taxon>
        <taxon>Danioninae</taxon>
        <taxon>Danionella</taxon>
    </lineage>
</organism>
<comment type="caution">
    <text evidence="1">The sequence shown here is derived from an EMBL/GenBank/DDBJ whole genome shotgun (WGS) entry which is preliminary data.</text>
</comment>
<keyword evidence="2" id="KW-1185">Reference proteome</keyword>
<evidence type="ECO:0000313" key="2">
    <source>
        <dbReference type="Proteomes" id="UP000316079"/>
    </source>
</evidence>
<gene>
    <name evidence="1" type="ORF">DNTS_023116</name>
</gene>
<dbReference type="AlphaFoldDB" id="A0A553PVS3"/>
<feature type="non-terminal residue" evidence="1">
    <location>
        <position position="17"/>
    </location>
</feature>
<reference evidence="1 2" key="1">
    <citation type="journal article" date="2019" name="Sci. Data">
        <title>Hybrid genome assembly and annotation of Danionella translucida.</title>
        <authorList>
            <person name="Kadobianskyi M."/>
            <person name="Schulze L."/>
            <person name="Schuelke M."/>
            <person name="Judkewitz B."/>
        </authorList>
    </citation>
    <scope>NUCLEOTIDE SEQUENCE [LARGE SCALE GENOMIC DNA]</scope>
    <source>
        <strain evidence="1 2">Bolton</strain>
    </source>
</reference>
<dbReference type="Proteomes" id="UP000316079">
    <property type="component" value="Unassembled WGS sequence"/>
</dbReference>
<dbReference type="OrthoDB" id="550424at2759"/>
<evidence type="ECO:0000313" key="1">
    <source>
        <dbReference type="EMBL" id="TRY81792.1"/>
    </source>
</evidence>
<name>A0A553PVS3_9TELE</name>
<dbReference type="EMBL" id="SRMA01026597">
    <property type="protein sequence ID" value="TRY81792.1"/>
    <property type="molecule type" value="Genomic_DNA"/>
</dbReference>
<proteinExistence type="predicted"/>
<accession>A0A553PVS3</accession>
<sequence length="17" mass="2125">MIRRSYTEPAWKLQMLT</sequence>
<protein>
    <submittedName>
        <fullName evidence="1">Uncharacterized protein</fullName>
    </submittedName>
</protein>